<dbReference type="Proteomes" id="UP000555546">
    <property type="component" value="Unassembled WGS sequence"/>
</dbReference>
<evidence type="ECO:0000313" key="2">
    <source>
        <dbReference type="EMBL" id="MBB5702361.1"/>
    </source>
</evidence>
<dbReference type="RefSeq" id="WP_183652062.1">
    <property type="nucleotide sequence ID" value="NZ_JACIJG010000007.1"/>
</dbReference>
<comment type="caution">
    <text evidence="2">The sequence shown here is derived from an EMBL/GenBank/DDBJ whole genome shotgun (WGS) entry which is preliminary data.</text>
</comment>
<sequence>MLIDGFQIQVHTSTRQLSDDWPEADDRTGCALFVFQSRTFLQAWEASYGRKRNVRLCLVEVRRQDGDPVIFLPLYLSRHYGARVLSFIDGGVVDYGAPVIFPAAAQLSHITITAILERVLSAVPPHDIVAFTKLPERVETCPNPLWPFTNRSSVASAHAISLTRPLDEIEASIQSIRNIRKRDRALQRMGELRFFLPEAERKAVLTTMLRQKQRRFEETMVPGFDAHPEKQRFFEEATERLVRRGALHFSALALDGTILATMWSLVRKDRYCAMITTFEDGVWSRYSPGKVLMLHLVRALKSDGYACLDLGFGDEPWKQELCDRTIALRDYIRVVTHRGRMALYLENGVASLRASPLYRKLRPLKWRLLRGIR</sequence>
<reference evidence="2 3" key="1">
    <citation type="submission" date="2020-08" db="EMBL/GenBank/DDBJ databases">
        <title>Genomic Encyclopedia of Type Strains, Phase IV (KMG-IV): sequencing the most valuable type-strain genomes for metagenomic binning, comparative biology and taxonomic classification.</title>
        <authorList>
            <person name="Goeker M."/>
        </authorList>
    </citation>
    <scope>NUCLEOTIDE SEQUENCE [LARGE SCALE GENOMIC DNA]</scope>
    <source>
        <strain evidence="2 3">DSM 26944</strain>
    </source>
</reference>
<dbReference type="EMBL" id="JACIJG010000007">
    <property type="protein sequence ID" value="MBB5702361.1"/>
    <property type="molecule type" value="Genomic_DNA"/>
</dbReference>
<dbReference type="SUPFAM" id="SSF55729">
    <property type="entry name" value="Acyl-CoA N-acyltransferases (Nat)"/>
    <property type="match status" value="1"/>
</dbReference>
<dbReference type="Pfam" id="PF13480">
    <property type="entry name" value="Acetyltransf_6"/>
    <property type="match status" value="1"/>
</dbReference>
<feature type="domain" description="BioF2-like acetyltransferase" evidence="1">
    <location>
        <begin position="177"/>
        <end position="319"/>
    </location>
</feature>
<name>A0A7W9EN32_9HYPH</name>
<organism evidence="2 3">
    <name type="scientific">Brucella daejeonensis</name>
    <dbReference type="NCBI Taxonomy" id="659015"/>
    <lineage>
        <taxon>Bacteria</taxon>
        <taxon>Pseudomonadati</taxon>
        <taxon>Pseudomonadota</taxon>
        <taxon>Alphaproteobacteria</taxon>
        <taxon>Hyphomicrobiales</taxon>
        <taxon>Brucellaceae</taxon>
        <taxon>Brucella/Ochrobactrum group</taxon>
        <taxon>Brucella</taxon>
    </lineage>
</organism>
<dbReference type="InterPro" id="IPR016181">
    <property type="entry name" value="Acyl_CoA_acyltransferase"/>
</dbReference>
<evidence type="ECO:0000313" key="3">
    <source>
        <dbReference type="Proteomes" id="UP000555546"/>
    </source>
</evidence>
<dbReference type="AlphaFoldDB" id="A0A7W9EN32"/>
<dbReference type="GO" id="GO:0016740">
    <property type="term" value="F:transferase activity"/>
    <property type="evidence" value="ECO:0007669"/>
    <property type="project" value="UniProtKB-KW"/>
</dbReference>
<accession>A0A7W9EN32</accession>
<protein>
    <submittedName>
        <fullName evidence="2">CelD/BcsL family acetyltransferase involved in cellulose biosynthesis</fullName>
    </submittedName>
</protein>
<keyword evidence="2" id="KW-0808">Transferase</keyword>
<gene>
    <name evidence="2" type="ORF">FHS76_002239</name>
</gene>
<dbReference type="InterPro" id="IPR038740">
    <property type="entry name" value="BioF2-like_GNAT_dom"/>
</dbReference>
<proteinExistence type="predicted"/>
<evidence type="ECO:0000259" key="1">
    <source>
        <dbReference type="Pfam" id="PF13480"/>
    </source>
</evidence>
<keyword evidence="3" id="KW-1185">Reference proteome</keyword>